<dbReference type="Proteomes" id="UP000000561">
    <property type="component" value="Chromosome 2"/>
</dbReference>
<dbReference type="InterPro" id="IPR018944">
    <property type="entry name" value="DNA_pol_lambd_fingers_domain"/>
</dbReference>
<reference evidence="8 9" key="3">
    <citation type="journal article" date="2006" name="Nature">
        <title>Insights from the genome of the biotrophic fungal plant pathogen Ustilago maydis.</title>
        <authorList>
            <person name="Kamper J."/>
            <person name="Kahmann R."/>
            <person name="Bolker M."/>
            <person name="Ma L.J."/>
            <person name="Brefort T."/>
            <person name="Saville B.J."/>
            <person name="Banuett F."/>
            <person name="Kronstad J.W."/>
            <person name="Gold S.E."/>
            <person name="Muller O."/>
            <person name="Perlin M.H."/>
            <person name="Wosten H.A."/>
            <person name="de Vries R."/>
            <person name="Ruiz-Herrera J."/>
            <person name="Reynaga-Pena C.G."/>
            <person name="Snetselaar K."/>
            <person name="McCann M."/>
            <person name="Perez-Martin J."/>
            <person name="Feldbrugge M."/>
            <person name="Basse C.W."/>
            <person name="Steinberg G."/>
            <person name="Ibeas J.I."/>
            <person name="Holloman W."/>
            <person name="Guzman P."/>
            <person name="Farman M."/>
            <person name="Stajich J.E."/>
            <person name="Sentandreu R."/>
            <person name="Gonzalez-Prieto J.M."/>
            <person name="Kennell J.C."/>
            <person name="Molina L."/>
            <person name="Schirawski J."/>
            <person name="Mendoza-Mendoza A."/>
            <person name="Greilinger D."/>
            <person name="Munch K."/>
            <person name="Rossel N."/>
            <person name="Scherer M."/>
            <person name="Vranes M."/>
            <person name="Ladendorf O."/>
            <person name="Vincon V."/>
            <person name="Fuchs U."/>
            <person name="Sandrock B."/>
            <person name="Meng S."/>
            <person name="Ho E.C."/>
            <person name="Cahill M.J."/>
            <person name="Boyce K.J."/>
            <person name="Klose J."/>
            <person name="Klosterman S.J."/>
            <person name="Deelstra H.J."/>
            <person name="Ortiz-Castellanos L."/>
            <person name="Li W."/>
            <person name="Sanchez-Alonso P."/>
            <person name="Schreier P.H."/>
            <person name="Hauser-Hahn I."/>
            <person name="Vaupel M."/>
            <person name="Koopmann E."/>
            <person name="Friedrich G."/>
            <person name="Voss H."/>
            <person name="Schluter T."/>
            <person name="Margolis J."/>
            <person name="Platt D."/>
            <person name="Swimmer C."/>
            <person name="Gnirke A."/>
            <person name="Chen F."/>
            <person name="Vysotskaia V."/>
            <person name="Mannhaupt G."/>
            <person name="Guldener U."/>
            <person name="Munsterkotter M."/>
            <person name="Haase D."/>
            <person name="Oesterheld M."/>
            <person name="Mewes H.W."/>
            <person name="Mauceli E.W."/>
            <person name="DeCaprio D."/>
            <person name="Wade C.M."/>
            <person name="Butler J."/>
            <person name="Young S."/>
            <person name="Jaffe D.B."/>
            <person name="Calvo S."/>
            <person name="Nusbaum C."/>
            <person name="Galagan J."/>
            <person name="Birren B.W."/>
        </authorList>
    </citation>
    <scope>NUCLEOTIDE SEQUENCE [LARGE SCALE GENOMIC DNA]</scope>
    <source>
        <strain evidence="8">521</strain>
        <strain evidence="9">DSM 14603 / FGSC 9021 / UM521</strain>
    </source>
</reference>
<keyword evidence="4" id="KW-0548">Nucleotidyltransferase</keyword>
<evidence type="ECO:0000259" key="6">
    <source>
        <dbReference type="SMART" id="SM00483"/>
    </source>
</evidence>
<reference evidence="7" key="1">
    <citation type="submission" date="2001-06" db="EMBL/GenBank/DDBJ databases">
        <title>The bW/bE heterodimer regulates a distinct set of genes in Ustilago maydis.</title>
        <authorList>
            <person name="Brachmann A."/>
            <person name="Weinzierl G."/>
            <person name="Kaemper J."/>
            <person name="Kahmann R."/>
        </authorList>
    </citation>
    <scope>NUCLEOTIDE SEQUENCE</scope>
</reference>
<evidence type="ECO:0000256" key="2">
    <source>
        <dbReference type="ARBA" id="ARBA00022490"/>
    </source>
</evidence>
<dbReference type="GO" id="GO:0006281">
    <property type="term" value="P:DNA repair"/>
    <property type="evidence" value="ECO:0007669"/>
    <property type="project" value="InterPro"/>
</dbReference>
<reference evidence="8" key="4">
    <citation type="submission" date="2014-09" db="EMBL/GenBank/DDBJ databases">
        <authorList>
            <person name="Guldener U."/>
            <person name="Munsterkotter M."/>
            <person name="Walter M.C."/>
            <person name="Mannhaupt G."/>
            <person name="Kahmann R."/>
        </authorList>
    </citation>
    <scope>NUCLEOTIDE SEQUENCE</scope>
    <source>
        <strain evidence="8">521</strain>
    </source>
</reference>
<dbReference type="PRINTS" id="PR00869">
    <property type="entry name" value="DNAPOLX"/>
</dbReference>
<dbReference type="Pfam" id="PF10391">
    <property type="entry name" value="DNA_pol_lambd_f"/>
    <property type="match status" value="1"/>
</dbReference>
<accession>Q4PF51</accession>
<dbReference type="SUPFAM" id="SSF81585">
    <property type="entry name" value="PsbU/PolX domain-like"/>
    <property type="match status" value="1"/>
</dbReference>
<dbReference type="InterPro" id="IPR002054">
    <property type="entry name" value="DNA-dir_DNA_pol_X"/>
</dbReference>
<dbReference type="Gene3D" id="3.30.210.10">
    <property type="entry name" value="DNA polymerase, thumb domain"/>
    <property type="match status" value="1"/>
</dbReference>
<dbReference type="InterPro" id="IPR002008">
    <property type="entry name" value="DNA_pol_X_beta-like"/>
</dbReference>
<keyword evidence="3" id="KW-0808">Transferase</keyword>
<dbReference type="EMBL" id="CM003141">
    <property type="protein sequence ID" value="KIS71362.1"/>
    <property type="molecule type" value="Genomic_DNA"/>
</dbReference>
<dbReference type="PANTHER" id="PTHR11276:SF42">
    <property type="entry name" value="DNA POLYMERASE BETA"/>
    <property type="match status" value="1"/>
</dbReference>
<dbReference type="InterPro" id="IPR019843">
    <property type="entry name" value="DNA_pol-X_BS"/>
</dbReference>
<dbReference type="InterPro" id="IPR037160">
    <property type="entry name" value="DNA_Pol_thumb_sf"/>
</dbReference>
<dbReference type="SUPFAM" id="SSF81301">
    <property type="entry name" value="Nucleotidyltransferase"/>
    <property type="match status" value="1"/>
</dbReference>
<dbReference type="EMBL" id="AJ315578">
    <property type="protein sequence ID" value="CAC41651.1"/>
    <property type="molecule type" value="Genomic_DNA"/>
</dbReference>
<organism evidence="7">
    <name type="scientific">Mycosarcoma maydis</name>
    <name type="common">Corn smut fungus</name>
    <name type="synonym">Ustilago maydis</name>
    <dbReference type="NCBI Taxonomy" id="5270"/>
    <lineage>
        <taxon>Eukaryota</taxon>
        <taxon>Fungi</taxon>
        <taxon>Dikarya</taxon>
        <taxon>Basidiomycota</taxon>
        <taxon>Ustilaginomycotina</taxon>
        <taxon>Ustilaginomycetes</taxon>
        <taxon>Ustilaginales</taxon>
        <taxon>Ustilaginaceae</taxon>
        <taxon>Mycosarcoma</taxon>
    </lineage>
</organism>
<dbReference type="KEGG" id="uma:UMAG_01262"/>
<evidence type="ECO:0000313" key="7">
    <source>
        <dbReference type="EMBL" id="CAC41651.1"/>
    </source>
</evidence>
<evidence type="ECO:0000256" key="3">
    <source>
        <dbReference type="ARBA" id="ARBA00022679"/>
    </source>
</evidence>
<keyword evidence="2" id="KW-0963">Cytoplasm</keyword>
<keyword evidence="9" id="KW-1185">Reference proteome</keyword>
<protein>
    <submittedName>
        <fullName evidence="7 8">DNA polymerase X</fullName>
    </submittedName>
</protein>
<evidence type="ECO:0000256" key="4">
    <source>
        <dbReference type="ARBA" id="ARBA00022695"/>
    </source>
</evidence>
<dbReference type="InterPro" id="IPR043519">
    <property type="entry name" value="NT_sf"/>
</dbReference>
<evidence type="ECO:0000256" key="1">
    <source>
        <dbReference type="ARBA" id="ARBA00008323"/>
    </source>
</evidence>
<dbReference type="SMART" id="SM00483">
    <property type="entry name" value="POLXc"/>
    <property type="match status" value="1"/>
</dbReference>
<feature type="domain" description="DNA-directed DNA polymerase X" evidence="6">
    <location>
        <begin position="377"/>
        <end position="736"/>
    </location>
</feature>
<reference evidence="8" key="2">
    <citation type="submission" date="2003-07" db="EMBL/GenBank/DDBJ databases">
        <authorList>
            <person name="Birren B."/>
            <person name="Nusbaum C."/>
            <person name="Abebe A."/>
            <person name="Abouelleil A."/>
            <person name="Adekoya E."/>
            <person name="Ait-zahra M."/>
            <person name="Allen N."/>
            <person name="Allen T."/>
            <person name="An P."/>
            <person name="Anderson M."/>
            <person name="Anderson S."/>
            <person name="Arachchi H."/>
            <person name="Armbruster J."/>
            <person name="Bachantsang P."/>
            <person name="Baldwin J."/>
            <person name="Barry A."/>
            <person name="Bayul T."/>
            <person name="Blitshsteyn B."/>
            <person name="Bloom T."/>
            <person name="Blye J."/>
            <person name="Boguslavskiy L."/>
            <person name="Borowsky M."/>
            <person name="Boukhgalter B."/>
            <person name="Brunache A."/>
            <person name="Butler J."/>
            <person name="Calixte N."/>
            <person name="Calvo S."/>
            <person name="Camarata J."/>
            <person name="Campo K."/>
            <person name="Chang J."/>
            <person name="Cheshatsang Y."/>
            <person name="Citroen M."/>
            <person name="Collymore A."/>
            <person name="Considine T."/>
            <person name="Cook A."/>
            <person name="Cooke P."/>
            <person name="Corum B."/>
            <person name="Cuomo C."/>
            <person name="David R."/>
            <person name="Dawoe T."/>
            <person name="Degray S."/>
            <person name="Dodge S."/>
            <person name="Dooley K."/>
            <person name="Dorje P."/>
            <person name="Dorjee K."/>
            <person name="Dorris L."/>
            <person name="Duffey N."/>
            <person name="Dupes A."/>
            <person name="Elkins T."/>
            <person name="Engels R."/>
            <person name="Erickson J."/>
            <person name="Farina A."/>
            <person name="Faro S."/>
            <person name="Ferreira P."/>
            <person name="Fischer H."/>
            <person name="Fitzgerald M."/>
            <person name="Foley K."/>
            <person name="Gage D."/>
            <person name="Galagan J."/>
            <person name="Gearin G."/>
            <person name="Gnerre S."/>
            <person name="Gnirke A."/>
            <person name="Goyette A."/>
            <person name="Graham J."/>
            <person name="Grandbois E."/>
            <person name="Gyaltsen K."/>
            <person name="Hafez N."/>
            <person name="Hagopian D."/>
            <person name="Hagos B."/>
            <person name="Hall J."/>
            <person name="Hatcher B."/>
            <person name="Heller A."/>
            <person name="Higgins H."/>
            <person name="Honan T."/>
            <person name="Horn A."/>
            <person name="Houde N."/>
            <person name="Hughes L."/>
            <person name="Hulme W."/>
            <person name="Husby E."/>
            <person name="Iliev I."/>
            <person name="Jaffe D."/>
            <person name="Jones C."/>
            <person name="Kamal M."/>
            <person name="Kamat A."/>
            <person name="Kamvysselis M."/>
            <person name="Karlsson E."/>
            <person name="Kells C."/>
            <person name="Kieu A."/>
            <person name="Kisner P."/>
            <person name="Kodira C."/>
            <person name="Kulbokas E."/>
            <person name="Labutti K."/>
            <person name="Lama D."/>
            <person name="Landers T."/>
            <person name="Leger J."/>
            <person name="Levine S."/>
            <person name="Lewis D."/>
            <person name="Lewis T."/>
            <person name="Lindblad-toh K."/>
            <person name="Liu X."/>
            <person name="Lokyitsang T."/>
            <person name="Lokyitsang Y."/>
            <person name="Lucien O."/>
            <person name="Lui A."/>
            <person name="Ma L.J."/>
            <person name="Mabbitt R."/>
            <person name="Macdonald J."/>
            <person name="Maclean C."/>
            <person name="Major J."/>
            <person name="Manning J."/>
            <person name="Marabella R."/>
            <person name="Maru K."/>
            <person name="Matthews C."/>
            <person name="Mauceli E."/>
            <person name="Mccarthy M."/>
            <person name="Mcdonough S."/>
            <person name="Mcghee T."/>
            <person name="Meldrim J."/>
            <person name="Meneus L."/>
            <person name="Mesirov J."/>
            <person name="Mihalev A."/>
            <person name="Mihova T."/>
            <person name="Mikkelsen T."/>
            <person name="Mlenga V."/>
            <person name="Moru K."/>
            <person name="Mozes J."/>
            <person name="Mulrain L."/>
            <person name="Munson G."/>
            <person name="Naylor J."/>
            <person name="Newes C."/>
            <person name="Nguyen C."/>
            <person name="Nguyen N."/>
            <person name="Nguyen T."/>
            <person name="Nicol R."/>
            <person name="Nielsen C."/>
            <person name="Nizzari M."/>
            <person name="Norbu C."/>
            <person name="Norbu N."/>
            <person name="O'donnell P."/>
            <person name="Okoawo O."/>
            <person name="O'leary S."/>
            <person name="Omotosho B."/>
            <person name="O'neill K."/>
            <person name="Osman S."/>
            <person name="Parker S."/>
            <person name="Perrin D."/>
            <person name="Phunkhang P."/>
            <person name="Piqani B."/>
            <person name="Purcell S."/>
            <person name="Rachupka T."/>
            <person name="Ramasamy U."/>
            <person name="Rameau R."/>
            <person name="Ray V."/>
            <person name="Raymond C."/>
            <person name="Retta R."/>
            <person name="Richardson S."/>
            <person name="Rise C."/>
            <person name="Rodriguez J."/>
            <person name="Rogers J."/>
            <person name="Rogov P."/>
            <person name="Rutman M."/>
            <person name="Schupbach R."/>
            <person name="Seaman C."/>
            <person name="Settipalli S."/>
            <person name="Sharpe T."/>
            <person name="Sheridan J."/>
            <person name="Sherpa N."/>
            <person name="Shi J."/>
            <person name="Smirnov S."/>
            <person name="Smith C."/>
            <person name="Sougnez C."/>
            <person name="Spencer B."/>
            <person name="Stalker J."/>
            <person name="Stange-thomann N."/>
            <person name="Stavropoulos S."/>
            <person name="Stetson K."/>
            <person name="Stone C."/>
            <person name="Stone S."/>
            <person name="Stubbs M."/>
            <person name="Talamas J."/>
            <person name="Tchuinga P."/>
            <person name="Tenzing P."/>
            <person name="Tesfaye S."/>
            <person name="Theodore J."/>
            <person name="Thoulutsang Y."/>
            <person name="Topham K."/>
            <person name="Towey S."/>
            <person name="Tsamla T."/>
            <person name="Tsomo N."/>
            <person name="Vallee D."/>
            <person name="Vassiliev H."/>
            <person name="Venkataraman V."/>
            <person name="Vinson J."/>
            <person name="Vo A."/>
            <person name="Wade C."/>
            <person name="Wang S."/>
            <person name="Wangchuk T."/>
            <person name="Wangdi T."/>
            <person name="Whittaker C."/>
            <person name="Wilkinson J."/>
            <person name="Wu Y."/>
            <person name="Wyman D."/>
            <person name="Yadav S."/>
            <person name="Yang S."/>
            <person name="Yang X."/>
            <person name="Yeager S."/>
            <person name="Yee E."/>
            <person name="Young G."/>
            <person name="Zainoun J."/>
            <person name="Zembeck L."/>
            <person name="Zimmer A."/>
            <person name="Zody M."/>
            <person name="Lander E."/>
        </authorList>
    </citation>
    <scope>NUCLEOTIDE SEQUENCE</scope>
    <source>
        <strain evidence="8">521</strain>
    </source>
</reference>
<dbReference type="InterPro" id="IPR028207">
    <property type="entry name" value="DNA_pol_B_palm_palm"/>
</dbReference>
<dbReference type="InterPro" id="IPR029398">
    <property type="entry name" value="PolB_thumb"/>
</dbReference>
<dbReference type="PANTHER" id="PTHR11276">
    <property type="entry name" value="DNA POLYMERASE TYPE-X FAMILY MEMBER"/>
    <property type="match status" value="1"/>
</dbReference>
<dbReference type="OrthoDB" id="205514at2759"/>
<dbReference type="VEuPathDB" id="FungiDB:UMAG_01262"/>
<proteinExistence type="inferred from homology"/>
<keyword evidence="5" id="KW-0238">DNA-binding</keyword>
<dbReference type="GO" id="GO:0003887">
    <property type="term" value="F:DNA-directed DNA polymerase activity"/>
    <property type="evidence" value="ECO:0007669"/>
    <property type="project" value="InterPro"/>
</dbReference>
<evidence type="ECO:0000256" key="5">
    <source>
        <dbReference type="ARBA" id="ARBA00023125"/>
    </source>
</evidence>
<sequence>MSSSSLQRLPSGTHRFNQQYRLIAVAFPVTRHYTAQAGRTKLPIKYVRNRSQDLDKAVFLVLKGKSDGPLPPPETASRLFEPLPRRAKQHHINKTFQLHASFIQEAIAREQGPVLTHQDGEWEDVDVDELETRLEIPATRSRLVNQNASQLLPNIHPSSLQSINTNAKLQKRTRPQAVPWNRHSVNRDTVQADASLRNIHNAITFLQSIEVKLQATDRQLQELALRLGSQQPSSPGAASQRVRKICELVVRWLSHFPELMKKASEAAVQTPPPTKWQMFKAMTAAAFCIGGTTVLAPLLKAMLSFVWVIMPSLHELPVLYPNIHDWLGLVVHTSSLPLLIAMNTRAKKACRRFKHFSISKNLLHTHQRRQLTQSSQNLGPRKETAFRELIANHPELLDKPFPMTAVLNDLRNLQALRGSSSGREYKVAERRLFRVQHESELGQGAPLTVRQVTKLLEPDDSVGWTVIKQRLLLDRVDAINSLSKEDRARVMFQRVYGIGATKAERFVQAGFLTLEQLREASLERAQRIGLNHMNDIECLIPRSESQQWLDVLLDVVRSVDSKLSIELLGSFRRGDHYSSDLDFVLFHPDVIEMRLPRPDNPSKSDPHPLAATLLNNVIVQMRKRNLLADDLLAHGPLAVKGIVRLSATNKARRIDLNFAPFIRRAFYTLAKTGDADLMVHLRAKAKSKGWALNEYGLGPPNQNGSAWTTNLLQEATDERQIFAFLNVPYLKPKERSFSNYASKLKITRP</sequence>
<evidence type="ECO:0000313" key="9">
    <source>
        <dbReference type="Proteomes" id="UP000000561"/>
    </source>
</evidence>
<dbReference type="Pfam" id="PF14792">
    <property type="entry name" value="DNA_pol_B_palm"/>
    <property type="match status" value="1"/>
</dbReference>
<dbReference type="PROSITE" id="PS00522">
    <property type="entry name" value="DNA_POLYMERASE_X"/>
    <property type="match status" value="1"/>
</dbReference>
<accession>Q96VE7</accession>
<dbReference type="STRING" id="237631.A0A0D1CE68"/>
<comment type="similarity">
    <text evidence="1">Belongs to the DNA polymerase type-X family.</text>
</comment>
<gene>
    <name evidence="8" type="ORF">UMAG_01262</name>
</gene>
<name>Q96VE7_MYCMD</name>
<dbReference type="RefSeq" id="XP_011387187.1">
    <property type="nucleotide sequence ID" value="XM_011388885.1"/>
</dbReference>
<dbReference type="Gene3D" id="3.30.460.10">
    <property type="entry name" value="Beta Polymerase, domain 2"/>
    <property type="match status" value="1"/>
</dbReference>
<dbReference type="InterPro" id="IPR022312">
    <property type="entry name" value="DNA_pol_X"/>
</dbReference>
<dbReference type="eggNOG" id="KOG2534">
    <property type="taxonomic scope" value="Eukaryota"/>
</dbReference>
<dbReference type="GO" id="GO:0003677">
    <property type="term" value="F:DNA binding"/>
    <property type="evidence" value="ECO:0007669"/>
    <property type="project" value="UniProtKB-KW"/>
</dbReference>
<evidence type="ECO:0000313" key="8">
    <source>
        <dbReference type="EMBL" id="KIS71362.1"/>
    </source>
</evidence>
<reference evidence="9" key="5">
    <citation type="submission" date="2014-09" db="EMBL/GenBank/DDBJ databases">
        <authorList>
            <person name="Gueldener U."/>
            <person name="Muensterkoetter M."/>
            <person name="Walter M.C."/>
            <person name="Mannhaupt G."/>
            <person name="Kahmann R."/>
        </authorList>
    </citation>
    <scope>GENOME REANNOTATION</scope>
    <source>
        <strain evidence="9">DSM 14603 / FGSC 9021 / UM521</strain>
    </source>
</reference>
<dbReference type="AlphaFoldDB" id="Q96VE7"/>
<dbReference type="GeneID" id="23562343"/>
<dbReference type="Pfam" id="PF14791">
    <property type="entry name" value="DNA_pol_B_thumb"/>
    <property type="match status" value="1"/>
</dbReference>
<accession>A0A0D1CE68</accession>
<dbReference type="PRINTS" id="PR00870">
    <property type="entry name" value="DNAPOLXBETA"/>
</dbReference>
<dbReference type="Gene3D" id="1.10.150.20">
    <property type="entry name" value="5' to 3' exonuclease, C-terminal subdomain"/>
    <property type="match status" value="1"/>
</dbReference>